<dbReference type="Proteomes" id="UP000237271">
    <property type="component" value="Unassembled WGS sequence"/>
</dbReference>
<name>A0A2P4XJL2_9STRA</name>
<evidence type="ECO:0000313" key="1">
    <source>
        <dbReference type="EMBL" id="POM65745.1"/>
    </source>
</evidence>
<evidence type="ECO:0000313" key="2">
    <source>
        <dbReference type="Proteomes" id="UP000237271"/>
    </source>
</evidence>
<organism evidence="1 2">
    <name type="scientific">Phytophthora palmivora</name>
    <dbReference type="NCBI Taxonomy" id="4796"/>
    <lineage>
        <taxon>Eukaryota</taxon>
        <taxon>Sar</taxon>
        <taxon>Stramenopiles</taxon>
        <taxon>Oomycota</taxon>
        <taxon>Peronosporomycetes</taxon>
        <taxon>Peronosporales</taxon>
        <taxon>Peronosporaceae</taxon>
        <taxon>Phytophthora</taxon>
    </lineage>
</organism>
<dbReference type="AlphaFoldDB" id="A0A2P4XJL2"/>
<accession>A0A2P4XJL2</accession>
<protein>
    <submittedName>
        <fullName evidence="1">Uncharacterized protein</fullName>
    </submittedName>
</protein>
<comment type="caution">
    <text evidence="1">The sequence shown here is derived from an EMBL/GenBank/DDBJ whole genome shotgun (WGS) entry which is preliminary data.</text>
</comment>
<sequence>MTSTSSTRSKTAADILDIFNADVTRYFDQEDDELDPYVVCDGVSVDAFNEYIGDGEGLRIGLRFMWLSDDGRIMIVDLPTLVHECTADSFKKLFNHAVGNASEWGNALPNKEADATFGPKESTPPAPRTGIADLVTLAVEIGRSQTWASLEQAVRWWLGYPGIEYVLLLKISARAQQMRYALYDSSTDAIIPTASDTFRRRANGAAVNVTFDMRRILAMPANVALRTQSLLSTCAPLWMKSSRALHKNSFEIVEES</sequence>
<keyword evidence="2" id="KW-1185">Reference proteome</keyword>
<reference evidence="1 2" key="1">
    <citation type="journal article" date="2017" name="Genome Biol. Evol.">
        <title>Phytophthora megakarya and P. palmivora, closely related causal agents of cacao black pod rot, underwent increases in genome sizes and gene numbers by different mechanisms.</title>
        <authorList>
            <person name="Ali S.S."/>
            <person name="Shao J."/>
            <person name="Lary D.J."/>
            <person name="Kronmiller B."/>
            <person name="Shen D."/>
            <person name="Strem M.D."/>
            <person name="Amoako-Attah I."/>
            <person name="Akrofi A.Y."/>
            <person name="Begoude B.A."/>
            <person name="Ten Hoopen G.M."/>
            <person name="Coulibaly K."/>
            <person name="Kebe B.I."/>
            <person name="Melnick R.L."/>
            <person name="Guiltinan M.J."/>
            <person name="Tyler B.M."/>
            <person name="Meinhardt L.W."/>
            <person name="Bailey B.A."/>
        </authorList>
    </citation>
    <scope>NUCLEOTIDE SEQUENCE [LARGE SCALE GENOMIC DNA]</scope>
    <source>
        <strain evidence="2">sbr112.9</strain>
    </source>
</reference>
<proteinExistence type="predicted"/>
<gene>
    <name evidence="1" type="ORF">PHPALM_18497</name>
</gene>
<dbReference type="OrthoDB" id="75839at2759"/>
<dbReference type="EMBL" id="NCKW01009943">
    <property type="protein sequence ID" value="POM65745.1"/>
    <property type="molecule type" value="Genomic_DNA"/>
</dbReference>